<protein>
    <recommendedName>
        <fullName evidence="1">Importin N-terminal domain-containing protein</fullName>
    </recommendedName>
</protein>
<name>A0A1J4KVL5_9EUKA</name>
<dbReference type="GO" id="GO:0031267">
    <property type="term" value="F:small GTPase binding"/>
    <property type="evidence" value="ECO:0007669"/>
    <property type="project" value="InterPro"/>
</dbReference>
<dbReference type="PROSITE" id="PS50166">
    <property type="entry name" value="IMPORTIN_B_NT"/>
    <property type="match status" value="1"/>
</dbReference>
<dbReference type="Gene3D" id="1.25.10.10">
    <property type="entry name" value="Leucine-rich Repeat Variant"/>
    <property type="match status" value="1"/>
</dbReference>
<dbReference type="VEuPathDB" id="TrichDB:TRFO_14374"/>
<evidence type="ECO:0000259" key="1">
    <source>
        <dbReference type="PROSITE" id="PS50166"/>
    </source>
</evidence>
<reference evidence="2" key="1">
    <citation type="submission" date="2016-10" db="EMBL/GenBank/DDBJ databases">
        <authorList>
            <person name="Benchimol M."/>
            <person name="Almeida L.G."/>
            <person name="Vasconcelos A.T."/>
            <person name="Perreira-Neves A."/>
            <person name="Rosa I.A."/>
            <person name="Tasca T."/>
            <person name="Bogo M.R."/>
            <person name="de Souza W."/>
        </authorList>
    </citation>
    <scope>NUCLEOTIDE SEQUENCE [LARGE SCALE GENOMIC DNA]</scope>
    <source>
        <strain evidence="2">K</strain>
    </source>
</reference>
<comment type="caution">
    <text evidence="2">The sequence shown here is derived from an EMBL/GenBank/DDBJ whole genome shotgun (WGS) entry which is preliminary data.</text>
</comment>
<dbReference type="AlphaFoldDB" id="A0A1J4KVL5"/>
<gene>
    <name evidence="2" type="ORF">TRFO_14374</name>
</gene>
<dbReference type="SUPFAM" id="SSF48371">
    <property type="entry name" value="ARM repeat"/>
    <property type="match status" value="1"/>
</dbReference>
<dbReference type="Proteomes" id="UP000179807">
    <property type="component" value="Unassembled WGS sequence"/>
</dbReference>
<accession>A0A1J4KVL5</accession>
<dbReference type="GeneID" id="94832477"/>
<dbReference type="InterPro" id="IPR016024">
    <property type="entry name" value="ARM-type_fold"/>
</dbReference>
<feature type="domain" description="Importin N-terminal" evidence="1">
    <location>
        <begin position="27"/>
        <end position="94"/>
    </location>
</feature>
<dbReference type="InterPro" id="IPR011989">
    <property type="entry name" value="ARM-like"/>
</dbReference>
<dbReference type="RefSeq" id="XP_068368322.1">
    <property type="nucleotide sequence ID" value="XM_068497773.1"/>
</dbReference>
<organism evidence="2 3">
    <name type="scientific">Tritrichomonas foetus</name>
    <dbReference type="NCBI Taxonomy" id="1144522"/>
    <lineage>
        <taxon>Eukaryota</taxon>
        <taxon>Metamonada</taxon>
        <taxon>Parabasalia</taxon>
        <taxon>Tritrichomonadida</taxon>
        <taxon>Tritrichomonadidae</taxon>
        <taxon>Tritrichomonas</taxon>
    </lineage>
</organism>
<dbReference type="InterPro" id="IPR001494">
    <property type="entry name" value="Importin-beta_N"/>
</dbReference>
<dbReference type="EMBL" id="MLAK01000261">
    <property type="protein sequence ID" value="OHT15186.1"/>
    <property type="molecule type" value="Genomic_DNA"/>
</dbReference>
<sequence>MINSLIENFGLTFRSTGNQANIQIQNSCNELSSLKSHPDFFPSLFLIIQTTTYPDEIRMSALNYLYHSIDEWSVNISPQAKQYILENLPLLLNNSSQYFLTAILISTKLINCCYFCGEWPNLNDFIASSISSKNENVVSSIILLNSISRHFKGRFDDNVHSYESIYPYLIDFILTSNSFALNGLTFQTLRFFNDCSLSLFLRENNNLLGNLMIYIATTIANFHDIHEFLYFVKKAMKFCASMIRKYPEVIIEQIAIQLVNAQMSFFENCKNENILSSISNLMNAFLNYQPTHNYISLQFHIYINKMIAPFYFLNSQDIVDSMNDPSQFLAKFQTWNFVYQSECRAYLYETMKCLSKKSINCCISTYKLFQGIISNYFCKTEHNEPENALLFSYLLIFSAFLPELPLKMNELFEPIIDLFSKLISSPSHLVVSGSLIVFKNLVTFEIPEYLYSRVVQLLISHPSMLVRYYAATAFSAFLQANKTREQNYLNIVQSCMPVIGNVINSYIELSSEYHDIEFTEFISNILEFFGAELIVLSPSFVQNIFSIFMQYQSMEYSCTGSILTSLSEFIQGIGSNNINIDGVIFPIIMEILQSMELFGEEVTISLFMFLVDLLETPLNHTLELYWKLYEIIPHIIETKSFNVVENALLFMRKLLLKDRTTGINERIIHFTIHTCIVVLKELSPNQDYELCAVILLLSTVFQLCPPQTIFINNINNLFSLYRDLILNMKTWNENSEILEYSLLLFLTMMLQNHQIVIQILGNDFLPFCNEWMELSLSATLQMLFTYSYHKFFPQDILSEFINKSLNSFENENDPLNDDEYDDTFNLFDKDEIFQNFRNFLSLISESNQELATILLEKFDEQYQNYITKHQR</sequence>
<dbReference type="GO" id="GO:0006886">
    <property type="term" value="P:intracellular protein transport"/>
    <property type="evidence" value="ECO:0007669"/>
    <property type="project" value="InterPro"/>
</dbReference>
<dbReference type="Pfam" id="PF03810">
    <property type="entry name" value="IBN_N"/>
    <property type="match status" value="1"/>
</dbReference>
<evidence type="ECO:0000313" key="3">
    <source>
        <dbReference type="Proteomes" id="UP000179807"/>
    </source>
</evidence>
<evidence type="ECO:0000313" key="2">
    <source>
        <dbReference type="EMBL" id="OHT15186.1"/>
    </source>
</evidence>
<proteinExistence type="predicted"/>
<keyword evidence="3" id="KW-1185">Reference proteome</keyword>